<feature type="domain" description="ZAD" evidence="13">
    <location>
        <begin position="5"/>
        <end position="76"/>
    </location>
</feature>
<dbReference type="Pfam" id="PF00096">
    <property type="entry name" value="zf-C2H2"/>
    <property type="match status" value="3"/>
</dbReference>
<evidence type="ECO:0000256" key="9">
    <source>
        <dbReference type="ARBA" id="ARBA00023242"/>
    </source>
</evidence>
<keyword evidence="7" id="KW-0238">DNA-binding</keyword>
<dbReference type="Pfam" id="PF13912">
    <property type="entry name" value="zf-C2H2_6"/>
    <property type="match status" value="1"/>
</dbReference>
<keyword evidence="2 11" id="KW-0479">Metal-binding</keyword>
<evidence type="ECO:0000256" key="5">
    <source>
        <dbReference type="ARBA" id="ARBA00022833"/>
    </source>
</evidence>
<dbReference type="OrthoDB" id="6077919at2759"/>
<dbReference type="PANTHER" id="PTHR24379">
    <property type="entry name" value="KRAB AND ZINC FINGER DOMAIN-CONTAINING"/>
    <property type="match status" value="1"/>
</dbReference>
<dbReference type="GO" id="GO:0008270">
    <property type="term" value="F:zinc ion binding"/>
    <property type="evidence" value="ECO:0007669"/>
    <property type="project" value="UniProtKB-UniRule"/>
</dbReference>
<keyword evidence="9" id="KW-0539">Nucleus</keyword>
<dbReference type="SMART" id="SM00355">
    <property type="entry name" value="ZnF_C2H2"/>
    <property type="match status" value="8"/>
</dbReference>
<comment type="subcellular location">
    <subcellularLocation>
        <location evidence="1">Nucleus</location>
    </subcellularLocation>
</comment>
<keyword evidence="8" id="KW-0804">Transcription</keyword>
<sequence>MDITKLCRSCMKEVASWEKENFDVRVVKMFCFCTNVEIIEEDKLPKQFCYDCVIKIESSFTFIKEAQNVNVTLKNIASRRETSIIVELENCNKLTEVPPTPKNHLKLTLPDYKLCSTIENFDEPILLNNTNESINFTNDNIPMDPITDISFNNSLETNVNTTKDIKQTENLAVDNRNMCTICKKSFSSKVWFAKHMEKEHSGQKYSCPQCSKTFSRASQLTYHSATHSDERMFGCTLCSKRFKRRKQLTAHTRSHSDERPYSCDKCQKRFKLKSILKCHMKVHEGRKQYLCSYCGWAFAQAGNLSVHVRRHTGCLPHACSECGYRAAAGAALRRHKRKHRPEVPAPALLCTHCSQQCKDSSALARHTRTHTGELPYQCGRCPRAFSDSWKRKTHLMRAHGLALHDIPRLRRDGTPAPTTTTCTYLRTASRTHLGTAPRTNLGMVPRTHLGRHLAYP</sequence>
<keyword evidence="6" id="KW-0805">Transcription regulation</keyword>
<feature type="domain" description="C2H2-type" evidence="12">
    <location>
        <begin position="261"/>
        <end position="288"/>
    </location>
</feature>
<evidence type="ECO:0000256" key="6">
    <source>
        <dbReference type="ARBA" id="ARBA00023015"/>
    </source>
</evidence>
<dbReference type="PROSITE" id="PS51915">
    <property type="entry name" value="ZAD"/>
    <property type="match status" value="1"/>
</dbReference>
<keyword evidence="15" id="KW-1185">Reference proteome</keyword>
<dbReference type="PROSITE" id="PS50157">
    <property type="entry name" value="ZINC_FINGER_C2H2_2"/>
    <property type="match status" value="7"/>
</dbReference>
<dbReference type="FunFam" id="3.30.160.60:FF:000446">
    <property type="entry name" value="Zinc finger protein"/>
    <property type="match status" value="2"/>
</dbReference>
<dbReference type="AlphaFoldDB" id="A0A0N1PKF7"/>
<dbReference type="FunFam" id="3.30.160.60:FF:000322">
    <property type="entry name" value="GDNF-inducible zinc finger protein 1"/>
    <property type="match status" value="1"/>
</dbReference>
<keyword evidence="3" id="KW-0677">Repeat</keyword>
<feature type="binding site" evidence="11">
    <location>
        <position position="10"/>
    </location>
    <ligand>
        <name>Zn(2+)</name>
        <dbReference type="ChEBI" id="CHEBI:29105"/>
    </ligand>
</feature>
<dbReference type="FunFam" id="3.30.160.60:FF:000417">
    <property type="entry name" value="Zinc finger protein"/>
    <property type="match status" value="1"/>
</dbReference>
<evidence type="ECO:0000313" key="14">
    <source>
        <dbReference type="EMBL" id="KPJ20293.1"/>
    </source>
</evidence>
<evidence type="ECO:0000256" key="3">
    <source>
        <dbReference type="ARBA" id="ARBA00022737"/>
    </source>
</evidence>
<dbReference type="GO" id="GO:0005634">
    <property type="term" value="C:nucleus"/>
    <property type="evidence" value="ECO:0007669"/>
    <property type="project" value="UniProtKB-SubCell"/>
</dbReference>
<evidence type="ECO:0000256" key="10">
    <source>
        <dbReference type="PROSITE-ProRule" id="PRU00042"/>
    </source>
</evidence>
<dbReference type="PROSITE" id="PS00028">
    <property type="entry name" value="ZINC_FINGER_C2H2_1"/>
    <property type="match status" value="7"/>
</dbReference>
<feature type="domain" description="C2H2-type" evidence="12">
    <location>
        <begin position="205"/>
        <end position="232"/>
    </location>
</feature>
<keyword evidence="4 10" id="KW-0863">Zinc-finger</keyword>
<dbReference type="KEGG" id="pmac:106708354"/>
<accession>A0A0N1PKF7</accession>
<feature type="domain" description="C2H2-type" evidence="12">
    <location>
        <begin position="289"/>
        <end position="316"/>
    </location>
</feature>
<evidence type="ECO:0000256" key="8">
    <source>
        <dbReference type="ARBA" id="ARBA00023163"/>
    </source>
</evidence>
<protein>
    <submittedName>
        <fullName evidence="14">Myoneurin</fullName>
    </submittedName>
</protein>
<evidence type="ECO:0000256" key="1">
    <source>
        <dbReference type="ARBA" id="ARBA00004123"/>
    </source>
</evidence>
<evidence type="ECO:0000313" key="15">
    <source>
        <dbReference type="Proteomes" id="UP000053240"/>
    </source>
</evidence>
<name>A0A0N1PKF7_PAPMA</name>
<feature type="domain" description="C2H2-type" evidence="12">
    <location>
        <begin position="177"/>
        <end position="205"/>
    </location>
</feature>
<proteinExistence type="predicted"/>
<dbReference type="InterPro" id="IPR012934">
    <property type="entry name" value="Znf_AD"/>
</dbReference>
<dbReference type="InterPro" id="IPR036236">
    <property type="entry name" value="Znf_C2H2_sf"/>
</dbReference>
<dbReference type="InterPro" id="IPR013087">
    <property type="entry name" value="Znf_C2H2_type"/>
</dbReference>
<evidence type="ECO:0000259" key="13">
    <source>
        <dbReference type="PROSITE" id="PS51915"/>
    </source>
</evidence>
<dbReference type="Proteomes" id="UP000053240">
    <property type="component" value="Unassembled WGS sequence"/>
</dbReference>
<feature type="binding site" evidence="11">
    <location>
        <position position="7"/>
    </location>
    <ligand>
        <name>Zn(2+)</name>
        <dbReference type="ChEBI" id="CHEBI:29105"/>
    </ligand>
</feature>
<dbReference type="SUPFAM" id="SSF57667">
    <property type="entry name" value="beta-beta-alpha zinc fingers"/>
    <property type="match status" value="5"/>
</dbReference>
<dbReference type="Gene3D" id="3.30.160.60">
    <property type="entry name" value="Classic Zinc Finger"/>
    <property type="match status" value="7"/>
</dbReference>
<feature type="domain" description="C2H2-type" evidence="12">
    <location>
        <begin position="233"/>
        <end position="260"/>
    </location>
</feature>
<evidence type="ECO:0000256" key="4">
    <source>
        <dbReference type="ARBA" id="ARBA00022771"/>
    </source>
</evidence>
<evidence type="ECO:0000259" key="12">
    <source>
        <dbReference type="PROSITE" id="PS50157"/>
    </source>
</evidence>
<feature type="domain" description="C2H2-type" evidence="12">
    <location>
        <begin position="317"/>
        <end position="344"/>
    </location>
</feature>
<dbReference type="PANTHER" id="PTHR24379:SF121">
    <property type="entry name" value="C2H2-TYPE DOMAIN-CONTAINING PROTEIN"/>
    <property type="match status" value="1"/>
</dbReference>
<dbReference type="GO" id="GO:0003677">
    <property type="term" value="F:DNA binding"/>
    <property type="evidence" value="ECO:0007669"/>
    <property type="project" value="UniProtKB-KW"/>
</dbReference>
<organism evidence="14 15">
    <name type="scientific">Papilio machaon</name>
    <name type="common">Old World swallowtail butterfly</name>
    <dbReference type="NCBI Taxonomy" id="76193"/>
    <lineage>
        <taxon>Eukaryota</taxon>
        <taxon>Metazoa</taxon>
        <taxon>Ecdysozoa</taxon>
        <taxon>Arthropoda</taxon>
        <taxon>Hexapoda</taxon>
        <taxon>Insecta</taxon>
        <taxon>Pterygota</taxon>
        <taxon>Neoptera</taxon>
        <taxon>Endopterygota</taxon>
        <taxon>Lepidoptera</taxon>
        <taxon>Glossata</taxon>
        <taxon>Ditrysia</taxon>
        <taxon>Papilionoidea</taxon>
        <taxon>Papilionidae</taxon>
        <taxon>Papilioninae</taxon>
        <taxon>Papilio</taxon>
    </lineage>
</organism>
<keyword evidence="5 11" id="KW-0862">Zinc</keyword>
<feature type="binding site" evidence="11">
    <location>
        <position position="49"/>
    </location>
    <ligand>
        <name>Zn(2+)</name>
        <dbReference type="ChEBI" id="CHEBI:29105"/>
    </ligand>
</feature>
<feature type="binding site" evidence="11">
    <location>
        <position position="52"/>
    </location>
    <ligand>
        <name>Zn(2+)</name>
        <dbReference type="ChEBI" id="CHEBI:29105"/>
    </ligand>
</feature>
<reference evidence="14 15" key="1">
    <citation type="journal article" date="2015" name="Nat. Commun.">
        <title>Outbred genome sequencing and CRISPR/Cas9 gene editing in butterflies.</title>
        <authorList>
            <person name="Li X."/>
            <person name="Fan D."/>
            <person name="Zhang W."/>
            <person name="Liu G."/>
            <person name="Zhang L."/>
            <person name="Zhao L."/>
            <person name="Fang X."/>
            <person name="Chen L."/>
            <person name="Dong Y."/>
            <person name="Chen Y."/>
            <person name="Ding Y."/>
            <person name="Zhao R."/>
            <person name="Feng M."/>
            <person name="Zhu Y."/>
            <person name="Feng Y."/>
            <person name="Jiang X."/>
            <person name="Zhu D."/>
            <person name="Xiang H."/>
            <person name="Feng X."/>
            <person name="Li S."/>
            <person name="Wang J."/>
            <person name="Zhang G."/>
            <person name="Kronforst M.R."/>
            <person name="Wang W."/>
        </authorList>
    </citation>
    <scope>NUCLEOTIDE SEQUENCE [LARGE SCALE GENOMIC DNA]</scope>
    <source>
        <strain evidence="14">Ya'a_city_454_Pm</strain>
        <tissue evidence="14">Whole body</tissue>
    </source>
</reference>
<feature type="domain" description="C2H2-type" evidence="12">
    <location>
        <begin position="348"/>
        <end position="375"/>
    </location>
</feature>
<dbReference type="SUPFAM" id="SSF57716">
    <property type="entry name" value="Glucocorticoid receptor-like (DNA-binding domain)"/>
    <property type="match status" value="1"/>
</dbReference>
<dbReference type="EMBL" id="KQ459717">
    <property type="protein sequence ID" value="KPJ20293.1"/>
    <property type="molecule type" value="Genomic_DNA"/>
</dbReference>
<evidence type="ECO:0000256" key="7">
    <source>
        <dbReference type="ARBA" id="ARBA00023125"/>
    </source>
</evidence>
<gene>
    <name evidence="14" type="ORF">RR48_04891</name>
</gene>
<dbReference type="InParanoid" id="A0A0N1PKF7"/>
<evidence type="ECO:0000256" key="2">
    <source>
        <dbReference type="ARBA" id="ARBA00022723"/>
    </source>
</evidence>
<evidence type="ECO:0000256" key="11">
    <source>
        <dbReference type="PROSITE-ProRule" id="PRU01263"/>
    </source>
</evidence>